<dbReference type="SMART" id="SM00967">
    <property type="entry name" value="SpoU_sub_bind"/>
    <property type="match status" value="1"/>
</dbReference>
<dbReference type="GO" id="GO:0032259">
    <property type="term" value="P:methylation"/>
    <property type="evidence" value="ECO:0007669"/>
    <property type="project" value="UniProtKB-KW"/>
</dbReference>
<comment type="caution">
    <text evidence="4">The sequence shown here is derived from an EMBL/GenBank/DDBJ whole genome shotgun (WGS) entry which is preliminary data.</text>
</comment>
<evidence type="ECO:0000313" key="5">
    <source>
        <dbReference type="Proteomes" id="UP000292583"/>
    </source>
</evidence>
<accession>A0A4V2JQS2</accession>
<evidence type="ECO:0000313" key="4">
    <source>
        <dbReference type="EMBL" id="TBR82482.1"/>
    </source>
</evidence>
<dbReference type="PANTHER" id="PTHR46429">
    <property type="entry name" value="23S RRNA (GUANOSINE-2'-O-)-METHYLTRANSFERASE RLMB"/>
    <property type="match status" value="1"/>
</dbReference>
<proteinExistence type="predicted"/>
<organism evidence="4 5">
    <name type="scientific">Campylobacter novaezeelandiae</name>
    <dbReference type="NCBI Taxonomy" id="2267891"/>
    <lineage>
        <taxon>Bacteria</taxon>
        <taxon>Pseudomonadati</taxon>
        <taxon>Campylobacterota</taxon>
        <taxon>Epsilonproteobacteria</taxon>
        <taxon>Campylobacterales</taxon>
        <taxon>Campylobacteraceae</taxon>
        <taxon>Campylobacter</taxon>
    </lineage>
</organism>
<dbReference type="Pfam" id="PF00588">
    <property type="entry name" value="SpoU_methylase"/>
    <property type="match status" value="1"/>
</dbReference>
<dbReference type="InterPro" id="IPR004441">
    <property type="entry name" value="rRNA_MeTrfase_TrmH"/>
</dbReference>
<dbReference type="CDD" id="cd18095">
    <property type="entry name" value="SpoU-like_rRNA-MTase"/>
    <property type="match status" value="1"/>
</dbReference>
<dbReference type="InterPro" id="IPR029064">
    <property type="entry name" value="Ribosomal_eL30-like_sf"/>
</dbReference>
<dbReference type="OrthoDB" id="9785673at2"/>
<dbReference type="GO" id="GO:0003723">
    <property type="term" value="F:RNA binding"/>
    <property type="evidence" value="ECO:0007669"/>
    <property type="project" value="InterPro"/>
</dbReference>
<sequence>MLVYGKQVFFYILEHYPDMINEIYLAKECDFKTFNKIAKSGFKIKKLDFKTAQSYARGGNHQGFLMDIKDFVFADFNEMKKNDFLIILCGITDMGNIGAIIRTAYALGVQGLIFSGNQLAMQNVIRTSSGAALGLPIVVKNDILGLINELKQMNFTIYAADKEGKEIHSLKLSNVKKKALVLGSEGFGLSAKIIKKCDESIGIAMKNQFDSLNVSAAFAILCDRMINE</sequence>
<dbReference type="Proteomes" id="UP000292583">
    <property type="component" value="Unassembled WGS sequence"/>
</dbReference>
<dbReference type="PANTHER" id="PTHR46429:SF1">
    <property type="entry name" value="23S RRNA (GUANOSINE-2'-O-)-METHYLTRANSFERASE RLMB"/>
    <property type="match status" value="1"/>
</dbReference>
<dbReference type="EMBL" id="QPGR01000001">
    <property type="protein sequence ID" value="TBR82482.1"/>
    <property type="molecule type" value="Genomic_DNA"/>
</dbReference>
<keyword evidence="5" id="KW-1185">Reference proteome</keyword>
<evidence type="ECO:0000256" key="1">
    <source>
        <dbReference type="ARBA" id="ARBA00022603"/>
    </source>
</evidence>
<dbReference type="AlphaFoldDB" id="A0A4V2JQS2"/>
<keyword evidence="1 4" id="KW-0489">Methyltransferase</keyword>
<feature type="domain" description="RNA 2-O ribose methyltransferase substrate binding" evidence="3">
    <location>
        <begin position="2"/>
        <end position="74"/>
    </location>
</feature>
<dbReference type="SUPFAM" id="SSF55315">
    <property type="entry name" value="L30e-like"/>
    <property type="match status" value="1"/>
</dbReference>
<gene>
    <name evidence="4" type="ORF">DU473_01185</name>
</gene>
<dbReference type="RefSeq" id="WP_131163904.1">
    <property type="nucleotide sequence ID" value="NZ_CP076657.1"/>
</dbReference>
<dbReference type="Gene3D" id="3.40.1280.10">
    <property type="match status" value="1"/>
</dbReference>
<dbReference type="InterPro" id="IPR029026">
    <property type="entry name" value="tRNA_m1G_MTases_N"/>
</dbReference>
<name>A0A4V2JQS2_9BACT</name>
<evidence type="ECO:0000256" key="2">
    <source>
        <dbReference type="ARBA" id="ARBA00022679"/>
    </source>
</evidence>
<dbReference type="InterPro" id="IPR001537">
    <property type="entry name" value="SpoU_MeTrfase"/>
</dbReference>
<dbReference type="NCBIfam" id="TIGR00186">
    <property type="entry name" value="rRNA_methyl_3"/>
    <property type="match status" value="1"/>
</dbReference>
<dbReference type="Pfam" id="PF08032">
    <property type="entry name" value="SpoU_sub_bind"/>
    <property type="match status" value="1"/>
</dbReference>
<dbReference type="GO" id="GO:0006396">
    <property type="term" value="P:RNA processing"/>
    <property type="evidence" value="ECO:0007669"/>
    <property type="project" value="InterPro"/>
</dbReference>
<dbReference type="InterPro" id="IPR013123">
    <property type="entry name" value="SpoU_subst-bd"/>
</dbReference>
<keyword evidence="2 4" id="KW-0808">Transferase</keyword>
<dbReference type="InterPro" id="IPR029028">
    <property type="entry name" value="Alpha/beta_knot_MTases"/>
</dbReference>
<reference evidence="4 5" key="1">
    <citation type="submission" date="2018-07" db="EMBL/GenBank/DDBJ databases">
        <title>Campylobacter zealandensis sp. nov., isolated from birds and water in New Zealand.</title>
        <authorList>
            <person name="Wilkinson D.A."/>
            <person name="Biggs P.J."/>
            <person name="French N.P."/>
            <person name="Midwinter A.C."/>
        </authorList>
    </citation>
    <scope>NUCLEOTIDE SEQUENCE [LARGE SCALE GENOMIC DNA]</scope>
    <source>
        <strain evidence="4 5">B423b</strain>
    </source>
</reference>
<evidence type="ECO:0000259" key="3">
    <source>
        <dbReference type="SMART" id="SM00967"/>
    </source>
</evidence>
<dbReference type="GO" id="GO:0008173">
    <property type="term" value="F:RNA methyltransferase activity"/>
    <property type="evidence" value="ECO:0007669"/>
    <property type="project" value="InterPro"/>
</dbReference>
<dbReference type="SUPFAM" id="SSF75217">
    <property type="entry name" value="alpha/beta knot"/>
    <property type="match status" value="1"/>
</dbReference>
<dbReference type="GO" id="GO:0005829">
    <property type="term" value="C:cytosol"/>
    <property type="evidence" value="ECO:0007669"/>
    <property type="project" value="TreeGrafter"/>
</dbReference>
<protein>
    <submittedName>
        <fullName evidence="4">23S rRNA (Guanosine(2251)-2'-O)-methyltransferase RlmB</fullName>
    </submittedName>
</protein>